<reference evidence="1" key="1">
    <citation type="submission" date="2018-10" db="EMBL/GenBank/DDBJ databases">
        <title>Hidden diversity of soil giant viruses.</title>
        <authorList>
            <person name="Schulz F."/>
            <person name="Alteio L."/>
            <person name="Goudeau D."/>
            <person name="Ryan E.M."/>
            <person name="Malmstrom R.R."/>
            <person name="Blanchard J."/>
            <person name="Woyke T."/>
        </authorList>
    </citation>
    <scope>NUCLEOTIDE SEQUENCE</scope>
    <source>
        <strain evidence="1">SYV1</strain>
    </source>
</reference>
<name>A0A3G5ALL8_9VIRU</name>
<proteinExistence type="predicted"/>
<accession>A0A3G5ALL8</accession>
<dbReference type="EMBL" id="MK072546">
    <property type="protein sequence ID" value="AYV87233.1"/>
    <property type="molecule type" value="Genomic_DNA"/>
</dbReference>
<sequence length="170" mass="19130">MSCDDFDMLCWQLPPDERPASLSGFELPWQDPGIQPHSVNDLHESSSVQQPWSTFPPLSLSSSIELKFPDPVHVLHNINNINSINSVSSVSQIPIISMSSSNHLVTSNVNSSVNNPPSSIIRSMKTSQVSQKKPIKVDFSDMLEVRLSLEQMGHWFMFLSQYGHRFQHAK</sequence>
<protein>
    <submittedName>
        <fullName evidence="1">Uncharacterized protein</fullName>
    </submittedName>
</protein>
<organism evidence="1">
    <name type="scientific">Sylvanvirus sp</name>
    <dbReference type="NCBI Taxonomy" id="2487774"/>
    <lineage>
        <taxon>Viruses</taxon>
    </lineage>
</organism>
<evidence type="ECO:0000313" key="1">
    <source>
        <dbReference type="EMBL" id="AYV87233.1"/>
    </source>
</evidence>
<gene>
    <name evidence="1" type="ORF">Sylvanvirus40_2</name>
</gene>